<dbReference type="STRING" id="1220162.K1VS05"/>
<sequence length="449" mass="49546">MQATNRTQPWPPVGPARLARLHSSQSSQARAPFTPYAIRAELGSESQCLESDFSRRPTGQLGRIWMYTLPTHHAVTPTSPAATAIPPAFGAVTSTPGARRTYAPRPAARDPRPARRPRLLPIDGAPRSAPAAFSPSHHLCQWTRPPESVLLVQKKDDSRVQAAMAEILGFLTTHYPHLRLIVEPHTAREQSQFPNLTVFNEITDSPVKLLDNTDFVITLGGDGTVLHASQLFSRTECPPVLCFSLGSLGFLLPFKVQDIDRALHYILGDGEVEILNRMRLNALAVDSQGRTLSRMPESGWQVMNEVCLHRGRYPHLPSVDVYYNNQHLTKGLVSLRAVHTKLTTGGRLPPLNPDRIDRLLIIGRGVAHASRDRCRHADPDRTPVIVIPTIGPAGRRTSEARQVSLDGRDVCELHAEESVLIRKSIYPIPCVDQPGGGTGWVRDINSTKH</sequence>
<dbReference type="EMBL" id="AMBO01000294">
    <property type="protein sequence ID" value="EKD02292.1"/>
    <property type="molecule type" value="Genomic_DNA"/>
</dbReference>
<comment type="similarity">
    <text evidence="1">Belongs to the NAD kinase family.</text>
</comment>
<keyword evidence="4" id="KW-1185">Reference proteome</keyword>
<keyword evidence="3" id="KW-0808">Transferase</keyword>
<dbReference type="FunCoup" id="K1VS05">
    <property type="interactions" value="161"/>
</dbReference>
<dbReference type="HOGENOM" id="CLU_610012_0_0_1"/>
<name>K1VS05_TRIAC</name>
<evidence type="ECO:0000256" key="2">
    <source>
        <dbReference type="SAM" id="MobiDB-lite"/>
    </source>
</evidence>
<dbReference type="InterPro" id="IPR017438">
    <property type="entry name" value="ATP-NAD_kinase_N"/>
</dbReference>
<proteinExistence type="inferred from homology"/>
<dbReference type="InterPro" id="IPR002504">
    <property type="entry name" value="NADK"/>
</dbReference>
<gene>
    <name evidence="3" type="ORF">A1Q2_03439</name>
</gene>
<comment type="caution">
    <text evidence="3">The sequence shown here is derived from an EMBL/GenBank/DDBJ whole genome shotgun (WGS) entry which is preliminary data.</text>
</comment>
<protein>
    <submittedName>
        <fullName evidence="3">NADH kinase</fullName>
    </submittedName>
</protein>
<dbReference type="AlphaFoldDB" id="K1VS05"/>
<dbReference type="SUPFAM" id="SSF111331">
    <property type="entry name" value="NAD kinase/diacylglycerol kinase-like"/>
    <property type="match status" value="1"/>
</dbReference>
<dbReference type="PANTHER" id="PTHR20275">
    <property type="entry name" value="NAD KINASE"/>
    <property type="match status" value="1"/>
</dbReference>
<dbReference type="eggNOG" id="KOG2178">
    <property type="taxonomic scope" value="Eukaryota"/>
</dbReference>
<dbReference type="InterPro" id="IPR016064">
    <property type="entry name" value="NAD/diacylglycerol_kinase_sf"/>
</dbReference>
<dbReference type="GO" id="GO:0003951">
    <property type="term" value="F:NAD+ kinase activity"/>
    <property type="evidence" value="ECO:0007669"/>
    <property type="project" value="InterPro"/>
</dbReference>
<keyword evidence="3" id="KW-0418">Kinase</keyword>
<dbReference type="OrthoDB" id="24581at2759"/>
<evidence type="ECO:0000313" key="4">
    <source>
        <dbReference type="Proteomes" id="UP000006757"/>
    </source>
</evidence>
<accession>K1VS05</accession>
<feature type="region of interest" description="Disordered" evidence="2">
    <location>
        <begin position="1"/>
        <end position="32"/>
    </location>
</feature>
<reference evidence="3 4" key="1">
    <citation type="journal article" date="2012" name="Eukaryot. Cell">
        <title>Genome sequence of the Trichosporon asahii environmental strain CBS 8904.</title>
        <authorList>
            <person name="Yang R.Y."/>
            <person name="Li H.T."/>
            <person name="Zhu H."/>
            <person name="Zhou G.P."/>
            <person name="Wang M."/>
            <person name="Wang L."/>
        </authorList>
    </citation>
    <scope>NUCLEOTIDE SEQUENCE [LARGE SCALE GENOMIC DNA]</scope>
    <source>
        <strain evidence="3 4">CBS 8904</strain>
    </source>
</reference>
<dbReference type="PANTHER" id="PTHR20275:SF26">
    <property type="entry name" value="NADH KINASE POS5, MITOCHONDRIAL"/>
    <property type="match status" value="1"/>
</dbReference>
<dbReference type="Pfam" id="PF01513">
    <property type="entry name" value="NAD_kinase"/>
    <property type="match status" value="1"/>
</dbReference>
<dbReference type="OMA" id="ESQCLES"/>
<dbReference type="Gene3D" id="3.40.50.10330">
    <property type="entry name" value="Probable inorganic polyphosphate/atp-NAD kinase, domain 1"/>
    <property type="match status" value="1"/>
</dbReference>
<dbReference type="GO" id="GO:0006741">
    <property type="term" value="P:NADP+ biosynthetic process"/>
    <property type="evidence" value="ECO:0007669"/>
    <property type="project" value="InterPro"/>
</dbReference>
<dbReference type="InParanoid" id="K1VS05"/>
<feature type="region of interest" description="Disordered" evidence="2">
    <location>
        <begin position="95"/>
        <end position="117"/>
    </location>
</feature>
<evidence type="ECO:0000313" key="3">
    <source>
        <dbReference type="EMBL" id="EKD02292.1"/>
    </source>
</evidence>
<dbReference type="Proteomes" id="UP000006757">
    <property type="component" value="Unassembled WGS sequence"/>
</dbReference>
<organism evidence="3 4">
    <name type="scientific">Trichosporon asahii var. asahii (strain CBS 8904)</name>
    <name type="common">Yeast</name>
    <dbReference type="NCBI Taxonomy" id="1220162"/>
    <lineage>
        <taxon>Eukaryota</taxon>
        <taxon>Fungi</taxon>
        <taxon>Dikarya</taxon>
        <taxon>Basidiomycota</taxon>
        <taxon>Agaricomycotina</taxon>
        <taxon>Tremellomycetes</taxon>
        <taxon>Trichosporonales</taxon>
        <taxon>Trichosporonaceae</taxon>
        <taxon>Trichosporon</taxon>
    </lineage>
</organism>
<evidence type="ECO:0000256" key="1">
    <source>
        <dbReference type="ARBA" id="ARBA00010995"/>
    </source>
</evidence>